<dbReference type="Proteomes" id="UP000766486">
    <property type="component" value="Unassembled WGS sequence"/>
</dbReference>
<feature type="compositionally biased region" description="Polar residues" evidence="1">
    <location>
        <begin position="548"/>
        <end position="557"/>
    </location>
</feature>
<feature type="domain" description="PX" evidence="2">
    <location>
        <begin position="223"/>
        <end position="423"/>
    </location>
</feature>
<feature type="region of interest" description="Disordered" evidence="1">
    <location>
        <begin position="42"/>
        <end position="108"/>
    </location>
</feature>
<gene>
    <name evidence="4" type="ORF">CLO192961_LOCUS371954</name>
</gene>
<dbReference type="InterPro" id="IPR024554">
    <property type="entry name" value="LEC1-like_C"/>
</dbReference>
<dbReference type="Pfam" id="PF12828">
    <property type="entry name" value="PXB"/>
    <property type="match status" value="1"/>
</dbReference>
<dbReference type="EMBL" id="CABFNS010000876">
    <property type="protein sequence ID" value="VUC34208.1"/>
    <property type="molecule type" value="Genomic_DNA"/>
</dbReference>
<feature type="region of interest" description="Disordered" evidence="1">
    <location>
        <begin position="548"/>
        <end position="569"/>
    </location>
</feature>
<dbReference type="PANTHER" id="PTHR47185:SF2">
    <property type="entry name" value="FUNGAL PROTEIN"/>
    <property type="match status" value="1"/>
</dbReference>
<dbReference type="InterPro" id="IPR024555">
    <property type="entry name" value="PX-associated"/>
</dbReference>
<evidence type="ECO:0000313" key="4">
    <source>
        <dbReference type="EMBL" id="VUC34208.1"/>
    </source>
</evidence>
<feature type="domain" description="PX-associated" evidence="3">
    <location>
        <begin position="4"/>
        <end position="176"/>
    </location>
</feature>
<sequence length="717" mass="79595">MAASATLTPEQRHALFDILSHSETYSEIENFKYPDGVTGYGFPFSSETVIPPPGRSASTTPAGSGRNTPRSRSRTPVPPGEEKKSTEAGAGVNGQVDDEKDRPPSTSPVLQTLFTRFALRLPWLRELPRDFWSVKIQGILSKLAEAELSESYDKGALGLRKTLATGSSSLLEMVGRGALGGLKKQNFTSNGEAQKEYDLQKAEDLERAFDEIVHGLVYGDLVKKMCDHMVETDDLEGFSPASKAAVQYAIIYVATFLHQVFVLSPEGLYLLQLIQNLHNLVPYKMVKQTLRISNVATMINGMTRLMLAKVSIGGITNYFGLTTNADDGMNLFQRIISLILSWDAAEFRKTAEKVEKSKAKDRPDEDMLKAIKQFIDEKSRMQHEAARAISMHKAQSIITTILTENDTDLTEEQHAQCLEYYSALLSIHDRDGITAALCRQQPDLFSQVVRDIVQIYEPFISMVHTGVDLKEYLDGVQVFIDDFIKASKPKTDANGEVRPASVEDFVELLRKNKGFMYTWIHDVASKCPGVWKELEAWAIDSFARFQQKPAQQPSDSDNPGEKKQDKSDMDARLESLFQTLPEPAQKEVLTALDAQAGYLAKLTEISKESFQHILDSTVDEESEKNSQSGPGNYLHRWHVLLDETNITPEHVVGPIRKGKDVKHTLALGKTTIIGNKQEVPPLPKREAGPVSPDVSVVVSEMGPGFLKILQEIGGPGR</sequence>
<evidence type="ECO:0000259" key="2">
    <source>
        <dbReference type="Pfam" id="PF12825"/>
    </source>
</evidence>
<evidence type="ECO:0000256" key="1">
    <source>
        <dbReference type="SAM" id="MobiDB-lite"/>
    </source>
</evidence>
<evidence type="ECO:0000313" key="5">
    <source>
        <dbReference type="Proteomes" id="UP000766486"/>
    </source>
</evidence>
<feature type="compositionally biased region" description="Basic and acidic residues" evidence="1">
    <location>
        <begin position="559"/>
        <end position="569"/>
    </location>
</feature>
<reference evidence="4 5" key="1">
    <citation type="submission" date="2019-06" db="EMBL/GenBank/DDBJ databases">
        <authorList>
            <person name="Broberg M."/>
        </authorList>
    </citation>
    <scope>NUCLEOTIDE SEQUENCE [LARGE SCALE GENOMIC DNA]</scope>
</reference>
<accession>A0ABY6UW56</accession>
<dbReference type="Pfam" id="PF12825">
    <property type="entry name" value="DUF3818"/>
    <property type="match status" value="1"/>
</dbReference>
<proteinExistence type="predicted"/>
<dbReference type="PANTHER" id="PTHR47185">
    <property type="entry name" value="PX DOMAIN-CONTAINING PROTEIN YPR097W"/>
    <property type="match status" value="1"/>
</dbReference>
<organism evidence="4 5">
    <name type="scientific">Bionectria ochroleuca</name>
    <name type="common">Gliocladium roseum</name>
    <dbReference type="NCBI Taxonomy" id="29856"/>
    <lineage>
        <taxon>Eukaryota</taxon>
        <taxon>Fungi</taxon>
        <taxon>Dikarya</taxon>
        <taxon>Ascomycota</taxon>
        <taxon>Pezizomycotina</taxon>
        <taxon>Sordariomycetes</taxon>
        <taxon>Hypocreomycetidae</taxon>
        <taxon>Hypocreales</taxon>
        <taxon>Bionectriaceae</taxon>
        <taxon>Clonostachys</taxon>
    </lineage>
</organism>
<name>A0ABY6UW56_BIOOC</name>
<evidence type="ECO:0000259" key="3">
    <source>
        <dbReference type="Pfam" id="PF12828"/>
    </source>
</evidence>
<protein>
    <recommendedName>
        <fullName evidence="6">PX domain-containing protein</fullName>
    </recommendedName>
</protein>
<dbReference type="InterPro" id="IPR047168">
    <property type="entry name" value="LEC1-like"/>
</dbReference>
<evidence type="ECO:0008006" key="6">
    <source>
        <dbReference type="Google" id="ProtNLM"/>
    </source>
</evidence>
<keyword evidence="5" id="KW-1185">Reference proteome</keyword>
<comment type="caution">
    <text evidence="4">The sequence shown here is derived from an EMBL/GenBank/DDBJ whole genome shotgun (WGS) entry which is preliminary data.</text>
</comment>